<dbReference type="InterPro" id="IPR036724">
    <property type="entry name" value="Cobalamin-bd_sf"/>
</dbReference>
<evidence type="ECO:0000256" key="7">
    <source>
        <dbReference type="ARBA" id="ARBA00023014"/>
    </source>
</evidence>
<dbReference type="SFLD" id="SFLDS00029">
    <property type="entry name" value="Radical_SAM"/>
    <property type="match status" value="1"/>
</dbReference>
<evidence type="ECO:0000256" key="4">
    <source>
        <dbReference type="ARBA" id="ARBA00022691"/>
    </source>
</evidence>
<evidence type="ECO:0000256" key="2">
    <source>
        <dbReference type="ARBA" id="ARBA00022603"/>
    </source>
</evidence>
<evidence type="ECO:0000256" key="6">
    <source>
        <dbReference type="ARBA" id="ARBA00023004"/>
    </source>
</evidence>
<gene>
    <name evidence="10" type="ORF">A2815_01585</name>
</gene>
<evidence type="ECO:0000256" key="1">
    <source>
        <dbReference type="ARBA" id="ARBA00001966"/>
    </source>
</evidence>
<proteinExistence type="predicted"/>
<dbReference type="CDD" id="cd01335">
    <property type="entry name" value="Radical_SAM"/>
    <property type="match status" value="1"/>
</dbReference>
<dbReference type="CDD" id="cd02068">
    <property type="entry name" value="radical_SAM_B12_BD"/>
    <property type="match status" value="1"/>
</dbReference>
<dbReference type="SMART" id="SM00729">
    <property type="entry name" value="Elp3"/>
    <property type="match status" value="1"/>
</dbReference>
<dbReference type="PROSITE" id="PS51332">
    <property type="entry name" value="B12_BINDING"/>
    <property type="match status" value="1"/>
</dbReference>
<keyword evidence="5" id="KW-0479">Metal-binding</keyword>
<dbReference type="InterPro" id="IPR023404">
    <property type="entry name" value="rSAM_horseshoe"/>
</dbReference>
<dbReference type="Gene3D" id="3.40.50.280">
    <property type="entry name" value="Cobalamin-binding domain"/>
    <property type="match status" value="1"/>
</dbReference>
<evidence type="ECO:0000313" key="10">
    <source>
        <dbReference type="EMBL" id="OGZ35385.1"/>
    </source>
</evidence>
<dbReference type="Pfam" id="PF04055">
    <property type="entry name" value="Radical_SAM"/>
    <property type="match status" value="1"/>
</dbReference>
<dbReference type="GO" id="GO:0031419">
    <property type="term" value="F:cobalamin binding"/>
    <property type="evidence" value="ECO:0007669"/>
    <property type="project" value="InterPro"/>
</dbReference>
<reference evidence="10 11" key="1">
    <citation type="journal article" date="2016" name="Nat. Commun.">
        <title>Thousands of microbial genomes shed light on interconnected biogeochemical processes in an aquifer system.</title>
        <authorList>
            <person name="Anantharaman K."/>
            <person name="Brown C.T."/>
            <person name="Hug L.A."/>
            <person name="Sharon I."/>
            <person name="Castelle C.J."/>
            <person name="Probst A.J."/>
            <person name="Thomas B.C."/>
            <person name="Singh A."/>
            <person name="Wilkins M.J."/>
            <person name="Karaoz U."/>
            <person name="Brodie E.L."/>
            <person name="Williams K.H."/>
            <person name="Hubbard S.S."/>
            <person name="Banfield J.F."/>
        </authorList>
    </citation>
    <scope>NUCLEOTIDE SEQUENCE [LARGE SCALE GENOMIC DNA]</scope>
</reference>
<comment type="caution">
    <text evidence="10">The sequence shown here is derived from an EMBL/GenBank/DDBJ whole genome shotgun (WGS) entry which is preliminary data.</text>
</comment>
<dbReference type="PANTHER" id="PTHR43409:SF7">
    <property type="entry name" value="BLL1977 PROTEIN"/>
    <property type="match status" value="1"/>
</dbReference>
<dbReference type="SFLD" id="SFLDG01082">
    <property type="entry name" value="B12-binding_domain_containing"/>
    <property type="match status" value="1"/>
</dbReference>
<dbReference type="InterPro" id="IPR006638">
    <property type="entry name" value="Elp3/MiaA/NifB-like_rSAM"/>
</dbReference>
<dbReference type="GO" id="GO:0003824">
    <property type="term" value="F:catalytic activity"/>
    <property type="evidence" value="ECO:0007669"/>
    <property type="project" value="InterPro"/>
</dbReference>
<feature type="domain" description="Radical SAM core" evidence="9">
    <location>
        <begin position="198"/>
        <end position="422"/>
    </location>
</feature>
<keyword evidence="6" id="KW-0408">Iron</keyword>
<protein>
    <submittedName>
        <fullName evidence="10">Uncharacterized protein</fullName>
    </submittedName>
</protein>
<evidence type="ECO:0000313" key="11">
    <source>
        <dbReference type="Proteomes" id="UP000176974"/>
    </source>
</evidence>
<dbReference type="EMBL" id="MHMY01000011">
    <property type="protein sequence ID" value="OGZ35385.1"/>
    <property type="molecule type" value="Genomic_DNA"/>
</dbReference>
<dbReference type="InterPro" id="IPR006158">
    <property type="entry name" value="Cobalamin-bd"/>
</dbReference>
<comment type="cofactor">
    <cofactor evidence="1">
        <name>[4Fe-4S] cluster</name>
        <dbReference type="ChEBI" id="CHEBI:49883"/>
    </cofactor>
</comment>
<dbReference type="SUPFAM" id="SSF102114">
    <property type="entry name" value="Radical SAM enzymes"/>
    <property type="match status" value="1"/>
</dbReference>
<evidence type="ECO:0000259" key="9">
    <source>
        <dbReference type="PROSITE" id="PS51918"/>
    </source>
</evidence>
<dbReference type="GO" id="GO:0051539">
    <property type="term" value="F:4 iron, 4 sulfur cluster binding"/>
    <property type="evidence" value="ECO:0007669"/>
    <property type="project" value="UniProtKB-KW"/>
</dbReference>
<evidence type="ECO:0000256" key="5">
    <source>
        <dbReference type="ARBA" id="ARBA00022723"/>
    </source>
</evidence>
<dbReference type="GO" id="GO:0046872">
    <property type="term" value="F:metal ion binding"/>
    <property type="evidence" value="ECO:0007669"/>
    <property type="project" value="UniProtKB-KW"/>
</dbReference>
<dbReference type="InterPro" id="IPR051198">
    <property type="entry name" value="BchE-like"/>
</dbReference>
<dbReference type="InterPro" id="IPR058240">
    <property type="entry name" value="rSAM_sf"/>
</dbReference>
<sequence length="474" mass="54662">MTTKKLKILLMKPNSNADELIPPFGLGYLATAIRENYEVEILDGIKEELNLEKFEQIVKKENYDVIGIQIFTFHLNTAKDYIKIIKKVNPEIKIILGGPHPSCDPKNIFKYFPDIDFAFRGEAEEGLPRLLNLISEEKNQKISNNLFYDIPGLIFKDEDGKTIFNNPSFVENLDAFGLPSWDLLKPDTYPLSPHGAFFKNYPIAPIVITRGCPYSCTYCAGPIISGRKIRKRSIDNVIEEIKLLYHKYGIREIHIEDDNFTLYNDLVKEFCYKLKENNLNISWACPNGIRLDTLSKDLLLLMKNSGLYSVSVGIESGSDKILNQMKKSLTTEKIKEKLNLIKSAGLEAIGFFIIGYPTETKKDILKTLAFAKGLPLKRVTFSIFKPFPGTEITNYLVEKGELDLSKIEWDKFLLADAVWSPRGLTLKEIKKLRRRAFLEFYLRPKILIKMLSEIKSFSHFKIVLRRIYRWLFKF</sequence>
<dbReference type="Gene3D" id="3.80.30.20">
    <property type="entry name" value="tm_1862 like domain"/>
    <property type="match status" value="1"/>
</dbReference>
<keyword evidence="7" id="KW-0411">Iron-sulfur</keyword>
<dbReference type="SUPFAM" id="SSF52242">
    <property type="entry name" value="Cobalamin (vitamin B12)-binding domain"/>
    <property type="match status" value="1"/>
</dbReference>
<keyword evidence="3" id="KW-0808">Transferase</keyword>
<dbReference type="SFLD" id="SFLDG01123">
    <property type="entry name" value="methyltransferase_(Class_B)"/>
    <property type="match status" value="1"/>
</dbReference>
<keyword evidence="2" id="KW-0489">Methyltransferase</keyword>
<evidence type="ECO:0000259" key="8">
    <source>
        <dbReference type="PROSITE" id="PS51332"/>
    </source>
</evidence>
<accession>A0A1G2FBC9</accession>
<name>A0A1G2FBC9_9BACT</name>
<keyword evidence="4" id="KW-0949">S-adenosyl-L-methionine</keyword>
<dbReference type="InterPro" id="IPR007197">
    <property type="entry name" value="rSAM"/>
</dbReference>
<dbReference type="PANTHER" id="PTHR43409">
    <property type="entry name" value="ANAEROBIC MAGNESIUM-PROTOPORPHYRIN IX MONOMETHYL ESTER CYCLASE-RELATED"/>
    <property type="match status" value="1"/>
</dbReference>
<dbReference type="PROSITE" id="PS51918">
    <property type="entry name" value="RADICAL_SAM"/>
    <property type="match status" value="1"/>
</dbReference>
<dbReference type="InterPro" id="IPR034466">
    <property type="entry name" value="Methyltransferase_Class_B"/>
</dbReference>
<dbReference type="Proteomes" id="UP000176974">
    <property type="component" value="Unassembled WGS sequence"/>
</dbReference>
<evidence type="ECO:0000256" key="3">
    <source>
        <dbReference type="ARBA" id="ARBA00022679"/>
    </source>
</evidence>
<organism evidence="10 11">
    <name type="scientific">Candidatus Portnoybacteria bacterium RIFCSPHIGHO2_01_FULL_40_12b</name>
    <dbReference type="NCBI Taxonomy" id="1801994"/>
    <lineage>
        <taxon>Bacteria</taxon>
        <taxon>Candidatus Portnoyibacteriota</taxon>
    </lineage>
</organism>
<dbReference type="AlphaFoldDB" id="A0A1G2FBC9"/>
<feature type="domain" description="B12-binding" evidence="8">
    <location>
        <begin position="5"/>
        <end position="141"/>
    </location>
</feature>
<dbReference type="Pfam" id="PF02310">
    <property type="entry name" value="B12-binding"/>
    <property type="match status" value="1"/>
</dbReference>